<organism evidence="1 2">
    <name type="scientific">Siminovitchia thermophila</name>
    <dbReference type="NCBI Taxonomy" id="1245522"/>
    <lineage>
        <taxon>Bacteria</taxon>
        <taxon>Bacillati</taxon>
        <taxon>Bacillota</taxon>
        <taxon>Bacilli</taxon>
        <taxon>Bacillales</taxon>
        <taxon>Bacillaceae</taxon>
        <taxon>Siminovitchia</taxon>
    </lineage>
</organism>
<sequence>MTRLFTYQSDGNIEKHRVIHAEHEQAQALLDSGKAVKLDIPELQRLEQKADELRTTYRANVDRIRKSDNPLLQDEKVQKYELDKLEKEYRAKTAEVEAEWKAYRAQQIEEAKIRAARAVIKVTDNDRAVAEQFKNRAALKLASASDKGVALSEIKNEINLLTDGQRVALQGEIAGLIGGIEGNATHKQAIISAVQDIRNSDLLAVKVAEQLPTSVLGKQRIDDIARRVVQDEASSALKGGGIDREFYEEHLKGKGAITR</sequence>
<proteinExistence type="predicted"/>
<dbReference type="EMBL" id="JAFBFH010000041">
    <property type="protein sequence ID" value="MBM7717249.1"/>
    <property type="molecule type" value="Genomic_DNA"/>
</dbReference>
<evidence type="ECO:0000313" key="1">
    <source>
        <dbReference type="EMBL" id="MBM7717249.1"/>
    </source>
</evidence>
<protein>
    <submittedName>
        <fullName evidence="1">Uncharacterized protein</fullName>
    </submittedName>
</protein>
<gene>
    <name evidence="1" type="ORF">JOC94_004274</name>
</gene>
<reference evidence="1 2" key="1">
    <citation type="submission" date="2021-01" db="EMBL/GenBank/DDBJ databases">
        <title>Genomic Encyclopedia of Type Strains, Phase IV (KMG-IV): sequencing the most valuable type-strain genomes for metagenomic binning, comparative biology and taxonomic classification.</title>
        <authorList>
            <person name="Goeker M."/>
        </authorList>
    </citation>
    <scope>NUCLEOTIDE SEQUENCE [LARGE SCALE GENOMIC DNA]</scope>
    <source>
        <strain evidence="1 2">DSM 105453</strain>
    </source>
</reference>
<keyword evidence="2" id="KW-1185">Reference proteome</keyword>
<dbReference type="RefSeq" id="WP_077110254.1">
    <property type="nucleotide sequence ID" value="NZ_JAFBFH010000041.1"/>
</dbReference>
<dbReference type="Proteomes" id="UP000823485">
    <property type="component" value="Unassembled WGS sequence"/>
</dbReference>
<name>A0ABS2RDJ1_9BACI</name>
<evidence type="ECO:0000313" key="2">
    <source>
        <dbReference type="Proteomes" id="UP000823485"/>
    </source>
</evidence>
<comment type="caution">
    <text evidence="1">The sequence shown here is derived from an EMBL/GenBank/DDBJ whole genome shotgun (WGS) entry which is preliminary data.</text>
</comment>
<accession>A0ABS2RDJ1</accession>